<name>A0A917I8X4_9HYPH</name>
<dbReference type="EMBL" id="BMES01000002">
    <property type="protein sequence ID" value="GGH25762.1"/>
    <property type="molecule type" value="Genomic_DNA"/>
</dbReference>
<keyword evidence="2" id="KW-0732">Signal</keyword>
<evidence type="ECO:0000256" key="2">
    <source>
        <dbReference type="SAM" id="SignalP"/>
    </source>
</evidence>
<dbReference type="AlphaFoldDB" id="A0A917I8X4"/>
<dbReference type="Proteomes" id="UP000603912">
    <property type="component" value="Unassembled WGS sequence"/>
</dbReference>
<sequence length="315" mass="32300">MARNTITIALLLVGALGLETATAQTVFPPLTPTSPATALPPPTNPEASGGQPAPTRSGPSTAIHRDGGMLYLGAVLGGQAGPIRTGITWRIYAEPQDGSPATLVQESTSASPSIPLDPGVYIVHAAYGLASATRRVVMSGAPSTVSLTINAGGLVLGGIIGDTLIPPEKLRFSVYVPLGNDPEGRAVVEGAHAGTLIRLPEGAYRIVSTYGDSNAIMNADLKIEAGKVTEATLRHKAATVTLKLVTAPGSEALANTAFSVLTPGGDTIREAIGAFPSMALAEGEYVAIARNAGKVYTQEFTVKSGLDRDIEVLAR</sequence>
<feature type="region of interest" description="Disordered" evidence="1">
    <location>
        <begin position="27"/>
        <end position="62"/>
    </location>
</feature>
<protein>
    <submittedName>
        <fullName evidence="3">Uncharacterized protein</fullName>
    </submittedName>
</protein>
<evidence type="ECO:0000313" key="3">
    <source>
        <dbReference type="EMBL" id="GGH25762.1"/>
    </source>
</evidence>
<organism evidence="3 4">
    <name type="scientific">Alsobacter metallidurans</name>
    <dbReference type="NCBI Taxonomy" id="340221"/>
    <lineage>
        <taxon>Bacteria</taxon>
        <taxon>Pseudomonadati</taxon>
        <taxon>Pseudomonadota</taxon>
        <taxon>Alphaproteobacteria</taxon>
        <taxon>Hyphomicrobiales</taxon>
        <taxon>Alsobacteraceae</taxon>
        <taxon>Alsobacter</taxon>
    </lineage>
</organism>
<evidence type="ECO:0000313" key="4">
    <source>
        <dbReference type="Proteomes" id="UP000603912"/>
    </source>
</evidence>
<comment type="caution">
    <text evidence="3">The sequence shown here is derived from an EMBL/GenBank/DDBJ whole genome shotgun (WGS) entry which is preliminary data.</text>
</comment>
<gene>
    <name evidence="3" type="ORF">GCM10007036_33090</name>
</gene>
<evidence type="ECO:0000256" key="1">
    <source>
        <dbReference type="SAM" id="MobiDB-lite"/>
    </source>
</evidence>
<dbReference type="RefSeq" id="WP_188518818.1">
    <property type="nucleotide sequence ID" value="NZ_BMES01000002.1"/>
</dbReference>
<accession>A0A917I8X4</accession>
<proteinExistence type="predicted"/>
<reference evidence="3" key="2">
    <citation type="submission" date="2020-09" db="EMBL/GenBank/DDBJ databases">
        <authorList>
            <person name="Sun Q."/>
            <person name="Zhou Y."/>
        </authorList>
    </citation>
    <scope>NUCLEOTIDE SEQUENCE</scope>
    <source>
        <strain evidence="3">CGMCC 1.12214</strain>
    </source>
</reference>
<keyword evidence="4" id="KW-1185">Reference proteome</keyword>
<feature type="signal peptide" evidence="2">
    <location>
        <begin position="1"/>
        <end position="23"/>
    </location>
</feature>
<reference evidence="3" key="1">
    <citation type="journal article" date="2014" name="Int. J. Syst. Evol. Microbiol.">
        <title>Complete genome sequence of Corynebacterium casei LMG S-19264T (=DSM 44701T), isolated from a smear-ripened cheese.</title>
        <authorList>
            <consortium name="US DOE Joint Genome Institute (JGI-PGF)"/>
            <person name="Walter F."/>
            <person name="Albersmeier A."/>
            <person name="Kalinowski J."/>
            <person name="Ruckert C."/>
        </authorList>
    </citation>
    <scope>NUCLEOTIDE SEQUENCE</scope>
    <source>
        <strain evidence="3">CGMCC 1.12214</strain>
    </source>
</reference>
<feature type="chain" id="PRO_5036742211" evidence="2">
    <location>
        <begin position="24"/>
        <end position="315"/>
    </location>
</feature>